<comment type="catalytic activity">
    <reaction evidence="8 9">
        <text>D-gluconate + ATP = 6-phospho-D-gluconate + ADP + H(+)</text>
        <dbReference type="Rhea" id="RHEA:19433"/>
        <dbReference type="ChEBI" id="CHEBI:15378"/>
        <dbReference type="ChEBI" id="CHEBI:18391"/>
        <dbReference type="ChEBI" id="CHEBI:30616"/>
        <dbReference type="ChEBI" id="CHEBI:58759"/>
        <dbReference type="ChEBI" id="CHEBI:456216"/>
        <dbReference type="EC" id="2.7.1.12"/>
    </reaction>
</comment>
<dbReference type="CDD" id="cd02021">
    <property type="entry name" value="GntK"/>
    <property type="match status" value="1"/>
</dbReference>
<name>A0ABX7GRR4_9GAMM</name>
<reference evidence="10 11" key="1">
    <citation type="submission" date="2020-10" db="EMBL/GenBank/DDBJ databases">
        <title>Phylogeny of dyella-like bacteria.</title>
        <authorList>
            <person name="Fu J."/>
        </authorList>
    </citation>
    <scope>NUCLEOTIDE SEQUENCE [LARGE SCALE GENOMIC DNA]</scope>
    <source>
        <strain evidence="10 11">DHOB09</strain>
    </source>
</reference>
<evidence type="ECO:0000256" key="6">
    <source>
        <dbReference type="ARBA" id="ARBA00022777"/>
    </source>
</evidence>
<dbReference type="Proteomes" id="UP000663181">
    <property type="component" value="Chromosome"/>
</dbReference>
<gene>
    <name evidence="10" type="ORF">ISN74_16975</name>
</gene>
<dbReference type="SUPFAM" id="SSF52540">
    <property type="entry name" value="P-loop containing nucleoside triphosphate hydrolases"/>
    <property type="match status" value="1"/>
</dbReference>
<keyword evidence="5 9" id="KW-0547">Nucleotide-binding</keyword>
<dbReference type="PANTHER" id="PTHR43442:SF3">
    <property type="entry name" value="GLUCONOKINASE-RELATED"/>
    <property type="match status" value="1"/>
</dbReference>
<evidence type="ECO:0000313" key="10">
    <source>
        <dbReference type="EMBL" id="QRN53111.1"/>
    </source>
</evidence>
<keyword evidence="7 9" id="KW-0067">ATP-binding</keyword>
<evidence type="ECO:0000256" key="4">
    <source>
        <dbReference type="ARBA" id="ARBA00022679"/>
    </source>
</evidence>
<dbReference type="InterPro" id="IPR006001">
    <property type="entry name" value="Therm_gnt_kin"/>
</dbReference>
<accession>A0ABX7GRR4</accession>
<dbReference type="EMBL" id="CP064030">
    <property type="protein sequence ID" value="QRN53111.1"/>
    <property type="molecule type" value="Genomic_DNA"/>
</dbReference>
<proteinExistence type="inferred from homology"/>
<comment type="pathway">
    <text evidence="1">Carbohydrate acid metabolism.</text>
</comment>
<keyword evidence="11" id="KW-1185">Reference proteome</keyword>
<sequence length="173" mass="19284">MPDEMHALVVMGVSGCGKSTVASAICSRTHASLIEGDDFHPAQNVEKMRAGIPLTDNDRQGWLERLVREASHRLVAAERVVLTCSALKRDYRETLRRGIPELGFLFLELSEAEATQRVASRAGHFMPATLVKSQFRDLEPPRHEAQVLTVSATRSLASIVDDVVQWWPLPENR</sequence>
<dbReference type="InterPro" id="IPR027417">
    <property type="entry name" value="P-loop_NTPase"/>
</dbReference>
<evidence type="ECO:0000256" key="7">
    <source>
        <dbReference type="ARBA" id="ARBA00022840"/>
    </source>
</evidence>
<keyword evidence="4 9" id="KW-0808">Transferase</keyword>
<organism evidence="10 11">
    <name type="scientific">Dyella caseinilytica</name>
    <dbReference type="NCBI Taxonomy" id="1849581"/>
    <lineage>
        <taxon>Bacteria</taxon>
        <taxon>Pseudomonadati</taxon>
        <taxon>Pseudomonadota</taxon>
        <taxon>Gammaproteobacteria</taxon>
        <taxon>Lysobacterales</taxon>
        <taxon>Rhodanobacteraceae</taxon>
        <taxon>Dyella</taxon>
    </lineage>
</organism>
<evidence type="ECO:0000256" key="3">
    <source>
        <dbReference type="ARBA" id="ARBA00012054"/>
    </source>
</evidence>
<evidence type="ECO:0000256" key="1">
    <source>
        <dbReference type="ARBA" id="ARBA00004761"/>
    </source>
</evidence>
<evidence type="ECO:0000313" key="11">
    <source>
        <dbReference type="Proteomes" id="UP000663181"/>
    </source>
</evidence>
<dbReference type="Gene3D" id="3.40.50.300">
    <property type="entry name" value="P-loop containing nucleotide triphosphate hydrolases"/>
    <property type="match status" value="1"/>
</dbReference>
<keyword evidence="6 9" id="KW-0418">Kinase</keyword>
<evidence type="ECO:0000256" key="2">
    <source>
        <dbReference type="ARBA" id="ARBA00008420"/>
    </source>
</evidence>
<evidence type="ECO:0000256" key="8">
    <source>
        <dbReference type="ARBA" id="ARBA00048090"/>
    </source>
</evidence>
<protein>
    <recommendedName>
        <fullName evidence="3 9">Gluconokinase</fullName>
        <ecNumber evidence="3 9">2.7.1.12</ecNumber>
    </recommendedName>
</protein>
<dbReference type="PANTHER" id="PTHR43442">
    <property type="entry name" value="GLUCONOKINASE-RELATED"/>
    <property type="match status" value="1"/>
</dbReference>
<evidence type="ECO:0000256" key="9">
    <source>
        <dbReference type="RuleBase" id="RU363066"/>
    </source>
</evidence>
<evidence type="ECO:0000256" key="5">
    <source>
        <dbReference type="ARBA" id="ARBA00022741"/>
    </source>
</evidence>
<comment type="similarity">
    <text evidence="2 9">Belongs to the gluconokinase GntK/GntV family.</text>
</comment>
<dbReference type="EC" id="2.7.1.12" evidence="3 9"/>
<dbReference type="NCBIfam" id="TIGR01313">
    <property type="entry name" value="therm_gnt_kin"/>
    <property type="match status" value="1"/>
</dbReference>
<dbReference type="RefSeq" id="WP_188800342.1">
    <property type="nucleotide sequence ID" value="NZ_BMIZ01000002.1"/>
</dbReference>
<dbReference type="Pfam" id="PF13671">
    <property type="entry name" value="AAA_33"/>
    <property type="match status" value="1"/>
</dbReference>